<keyword evidence="1" id="KW-1133">Transmembrane helix</keyword>
<reference evidence="3" key="1">
    <citation type="submission" date="2014-03" db="EMBL/GenBank/DDBJ databases">
        <authorList>
            <person name="Aksoy S."/>
            <person name="Warren W."/>
            <person name="Wilson R.K."/>
        </authorList>
    </citation>
    <scope>NUCLEOTIDE SEQUENCE [LARGE SCALE GENOMIC DNA]</scope>
    <source>
        <strain evidence="3">IAEA</strain>
    </source>
</reference>
<sequence length="179" mass="20572">MNSMLKQNLRKHSMNCIQTNFRMLSTFQMLFISFNSSNIGLYVRLLRIKLNIGIVMRFLSYFSLSTSSRCQCNGTLFKFVNRQKEVNGNQGNENNVLSEVKDIVASNEGRSLKEGAGENYKRITYVNKNNLERYATIGYGRGNQFKHDQLHGETSQTSTSCAIIKVIKKDRCVNWTFLN</sequence>
<keyword evidence="1" id="KW-0472">Membrane</keyword>
<dbReference type="Proteomes" id="UP000091820">
    <property type="component" value="Unassembled WGS sequence"/>
</dbReference>
<dbReference type="VEuPathDB" id="VectorBase:GBRI035852"/>
<name>A0A1A9WXA9_9MUSC</name>
<protein>
    <submittedName>
        <fullName evidence="2">Uncharacterized protein</fullName>
    </submittedName>
</protein>
<feature type="transmembrane region" description="Helical" evidence="1">
    <location>
        <begin position="21"/>
        <end position="43"/>
    </location>
</feature>
<reference evidence="2" key="2">
    <citation type="submission" date="2020-05" db="UniProtKB">
        <authorList>
            <consortium name="EnsemblMetazoa"/>
        </authorList>
    </citation>
    <scope>IDENTIFICATION</scope>
    <source>
        <strain evidence="2">IAEA</strain>
    </source>
</reference>
<dbReference type="AlphaFoldDB" id="A0A1A9WXA9"/>
<keyword evidence="1" id="KW-0812">Transmembrane</keyword>
<dbReference type="EnsemblMetazoa" id="GBRI035852-RA">
    <property type="protein sequence ID" value="GBRI035852-PA"/>
    <property type="gene ID" value="GBRI035852"/>
</dbReference>
<keyword evidence="3" id="KW-1185">Reference proteome</keyword>
<accession>A0A1A9WXA9</accession>
<evidence type="ECO:0000256" key="1">
    <source>
        <dbReference type="SAM" id="Phobius"/>
    </source>
</evidence>
<proteinExistence type="predicted"/>
<evidence type="ECO:0000313" key="2">
    <source>
        <dbReference type="EnsemblMetazoa" id="GBRI035852-PA"/>
    </source>
</evidence>
<evidence type="ECO:0000313" key="3">
    <source>
        <dbReference type="Proteomes" id="UP000091820"/>
    </source>
</evidence>
<organism evidence="2 3">
    <name type="scientific">Glossina brevipalpis</name>
    <dbReference type="NCBI Taxonomy" id="37001"/>
    <lineage>
        <taxon>Eukaryota</taxon>
        <taxon>Metazoa</taxon>
        <taxon>Ecdysozoa</taxon>
        <taxon>Arthropoda</taxon>
        <taxon>Hexapoda</taxon>
        <taxon>Insecta</taxon>
        <taxon>Pterygota</taxon>
        <taxon>Neoptera</taxon>
        <taxon>Endopterygota</taxon>
        <taxon>Diptera</taxon>
        <taxon>Brachycera</taxon>
        <taxon>Muscomorpha</taxon>
        <taxon>Hippoboscoidea</taxon>
        <taxon>Glossinidae</taxon>
        <taxon>Glossina</taxon>
    </lineage>
</organism>